<name>A0A137PBE8_CONC2</name>
<evidence type="ECO:0008006" key="3">
    <source>
        <dbReference type="Google" id="ProtNLM"/>
    </source>
</evidence>
<proteinExistence type="predicted"/>
<protein>
    <recommendedName>
        <fullName evidence="3">RNI-like protein</fullName>
    </recommendedName>
</protein>
<dbReference type="SUPFAM" id="SSF52047">
    <property type="entry name" value="RNI-like"/>
    <property type="match status" value="1"/>
</dbReference>
<reference evidence="1 2" key="1">
    <citation type="journal article" date="2015" name="Genome Biol. Evol.">
        <title>Phylogenomic analyses indicate that early fungi evolved digesting cell walls of algal ancestors of land plants.</title>
        <authorList>
            <person name="Chang Y."/>
            <person name="Wang S."/>
            <person name="Sekimoto S."/>
            <person name="Aerts A.L."/>
            <person name="Choi C."/>
            <person name="Clum A."/>
            <person name="LaButti K.M."/>
            <person name="Lindquist E.A."/>
            <person name="Yee Ngan C."/>
            <person name="Ohm R.A."/>
            <person name="Salamov A.A."/>
            <person name="Grigoriev I.V."/>
            <person name="Spatafora J.W."/>
            <person name="Berbee M.L."/>
        </authorList>
    </citation>
    <scope>NUCLEOTIDE SEQUENCE [LARGE SCALE GENOMIC DNA]</scope>
    <source>
        <strain evidence="1 2">NRRL 28638</strain>
    </source>
</reference>
<dbReference type="Gene3D" id="3.80.10.10">
    <property type="entry name" value="Ribonuclease Inhibitor"/>
    <property type="match status" value="1"/>
</dbReference>
<evidence type="ECO:0000313" key="2">
    <source>
        <dbReference type="Proteomes" id="UP000070444"/>
    </source>
</evidence>
<organism evidence="1 2">
    <name type="scientific">Conidiobolus coronatus (strain ATCC 28846 / CBS 209.66 / NRRL 28638)</name>
    <name type="common">Delacroixia coronata</name>
    <dbReference type="NCBI Taxonomy" id="796925"/>
    <lineage>
        <taxon>Eukaryota</taxon>
        <taxon>Fungi</taxon>
        <taxon>Fungi incertae sedis</taxon>
        <taxon>Zoopagomycota</taxon>
        <taxon>Entomophthoromycotina</taxon>
        <taxon>Entomophthoromycetes</taxon>
        <taxon>Entomophthorales</taxon>
        <taxon>Ancylistaceae</taxon>
        <taxon>Conidiobolus</taxon>
    </lineage>
</organism>
<sequence>MQESKKLNNNNWQFILKLIRVYKHLNKSDLIELSCSSKCMYTQLSPVLFGTFKLNDKSKRILANLNQTIKNNCQSTQNKLKLINSISITCKLEKSDYFNLLTYFPNITSLKLTIIKVDLDQLNLIFNNFKLLIYLELKKVKISVPISLATSNDNVNLHIPLTLNQLKVYSCTFCPIMDREIPDSDEIMQTNNYCPYNSISNLKFNNLTQLTFINANKYGINFINNFLLNNPGLKRLSVELFEFNGNTFNLLENLKYLNNLNLMGCDKRLKFQKNQILPISSVTAMSLDQSFYRRNFQVSFSLIQKFPNLQHLKLIHINRNIHELEVLIKRLTNLKSLVLISKTTERRFTMKLESGSLIKLNFVNFNLNCIQLSNLKGLRKLRFLKVTNYCVGEGVDEGKLREECDEFGWDARFINNSVIYSKV</sequence>
<dbReference type="AlphaFoldDB" id="A0A137PBE8"/>
<dbReference type="Proteomes" id="UP000070444">
    <property type="component" value="Unassembled WGS sequence"/>
</dbReference>
<dbReference type="EMBL" id="KQ964455">
    <property type="protein sequence ID" value="KXN72338.1"/>
    <property type="molecule type" value="Genomic_DNA"/>
</dbReference>
<evidence type="ECO:0000313" key="1">
    <source>
        <dbReference type="EMBL" id="KXN72338.1"/>
    </source>
</evidence>
<keyword evidence="2" id="KW-1185">Reference proteome</keyword>
<accession>A0A137PBE8</accession>
<dbReference type="InterPro" id="IPR032675">
    <property type="entry name" value="LRR_dom_sf"/>
</dbReference>
<gene>
    <name evidence="1" type="ORF">CONCODRAFT_84125</name>
</gene>